<reference evidence="2 3" key="1">
    <citation type="submission" date="2022-11" db="EMBL/GenBank/DDBJ databases">
        <title>Desulfobotulus tamanensis H1 sp. nov. - anaerobic, alkaliphilic, sulphate reducing bacterium isolated from terrestrial mud volcano.</title>
        <authorList>
            <person name="Frolova A."/>
            <person name="Merkel A.Y."/>
            <person name="Slobodkin A.I."/>
        </authorList>
    </citation>
    <scope>NUCLEOTIDE SEQUENCE [LARGE SCALE GENOMIC DNA]</scope>
    <source>
        <strain evidence="2 3">H1</strain>
    </source>
</reference>
<dbReference type="InterPro" id="IPR015867">
    <property type="entry name" value="N-reg_PII/ATP_PRibTrfase_C"/>
</dbReference>
<gene>
    <name evidence="2" type="ORF">OOT00_13630</name>
</gene>
<dbReference type="SUPFAM" id="SSF54913">
    <property type="entry name" value="GlnB-like"/>
    <property type="match status" value="1"/>
</dbReference>
<comment type="similarity">
    <text evidence="1">Belongs to the UPF0166 family.</text>
</comment>
<name>A0ABT3NDL8_9BACT</name>
<dbReference type="InterPro" id="IPR003793">
    <property type="entry name" value="UPF0166"/>
</dbReference>
<dbReference type="EMBL" id="JAPFPW010000020">
    <property type="protein sequence ID" value="MCW7755027.1"/>
    <property type="molecule type" value="Genomic_DNA"/>
</dbReference>
<dbReference type="RefSeq" id="WP_265425941.1">
    <property type="nucleotide sequence ID" value="NZ_JAPFPW010000020.1"/>
</dbReference>
<dbReference type="Proteomes" id="UP001209681">
    <property type="component" value="Unassembled WGS sequence"/>
</dbReference>
<dbReference type="Pfam" id="PF02641">
    <property type="entry name" value="DUF190"/>
    <property type="match status" value="1"/>
</dbReference>
<accession>A0ABT3NDL8</accession>
<evidence type="ECO:0000313" key="3">
    <source>
        <dbReference type="Proteomes" id="UP001209681"/>
    </source>
</evidence>
<dbReference type="Gene3D" id="3.30.70.120">
    <property type="match status" value="1"/>
</dbReference>
<evidence type="ECO:0000313" key="2">
    <source>
        <dbReference type="EMBL" id="MCW7755027.1"/>
    </source>
</evidence>
<proteinExistence type="inferred from homology"/>
<protein>
    <submittedName>
        <fullName evidence="2">DUF190 domain-containing protein</fullName>
    </submittedName>
</protein>
<comment type="caution">
    <text evidence="2">The sequence shown here is derived from an EMBL/GenBank/DDBJ whole genome shotgun (WGS) entry which is preliminary data.</text>
</comment>
<keyword evidence="3" id="KW-1185">Reference proteome</keyword>
<dbReference type="InterPro" id="IPR011322">
    <property type="entry name" value="N-reg_PII-like_a/b"/>
</dbReference>
<dbReference type="PANTHER" id="PTHR35983:SF1">
    <property type="entry name" value="UPF0166 PROTEIN TM_0021"/>
    <property type="match status" value="1"/>
</dbReference>
<dbReference type="PANTHER" id="PTHR35983">
    <property type="entry name" value="UPF0166 PROTEIN TM_0021"/>
    <property type="match status" value="1"/>
</dbReference>
<sequence length="113" mass="12736">MKLLDEGQLLRIYIGESDTYEKIPLYEWLVIEAKKQGLAGATVFRGIMGFGANSRIHTSKILRLSFDLPIIVDIVDSPDRIQNFLASVGDVIHSGLVILENTRVHLYRNNVQP</sequence>
<organism evidence="2 3">
    <name type="scientific">Desulfobotulus pelophilus</name>
    <dbReference type="NCBI Taxonomy" id="2823377"/>
    <lineage>
        <taxon>Bacteria</taxon>
        <taxon>Pseudomonadati</taxon>
        <taxon>Thermodesulfobacteriota</taxon>
        <taxon>Desulfobacteria</taxon>
        <taxon>Desulfobacterales</taxon>
        <taxon>Desulfobacteraceae</taxon>
        <taxon>Desulfobotulus</taxon>
    </lineage>
</organism>
<evidence type="ECO:0000256" key="1">
    <source>
        <dbReference type="ARBA" id="ARBA00010554"/>
    </source>
</evidence>